<dbReference type="Proteomes" id="UP000729913">
    <property type="component" value="Unassembled WGS sequence"/>
</dbReference>
<dbReference type="InterPro" id="IPR004887">
    <property type="entry name" value="GSH_synth_subst-bd"/>
</dbReference>
<dbReference type="OrthoDB" id="2020073at2759"/>
<comment type="catalytic activity">
    <reaction evidence="3">
        <text>gamma-L-glutamyl-L-cysteine + glycine + ATP = glutathione + ADP + phosphate + H(+)</text>
        <dbReference type="Rhea" id="RHEA:13557"/>
        <dbReference type="ChEBI" id="CHEBI:15378"/>
        <dbReference type="ChEBI" id="CHEBI:30616"/>
        <dbReference type="ChEBI" id="CHEBI:43474"/>
        <dbReference type="ChEBI" id="CHEBI:57305"/>
        <dbReference type="ChEBI" id="CHEBI:57925"/>
        <dbReference type="ChEBI" id="CHEBI:58173"/>
        <dbReference type="ChEBI" id="CHEBI:456216"/>
        <dbReference type="EC" id="6.3.2.3"/>
    </reaction>
    <physiologicalReaction direction="left-to-right" evidence="3">
        <dbReference type="Rhea" id="RHEA:13558"/>
    </physiologicalReaction>
</comment>
<dbReference type="EMBL" id="JAAOIC020000006">
    <property type="protein sequence ID" value="KAG8041891.1"/>
    <property type="molecule type" value="Genomic_DNA"/>
</dbReference>
<dbReference type="AlphaFoldDB" id="A0A8J5QZH4"/>
<gene>
    <name evidence="5" type="ORF">G9C98_007195</name>
</gene>
<dbReference type="PANTHER" id="PTHR11130">
    <property type="entry name" value="GLUTATHIONE SYNTHETASE"/>
    <property type="match status" value="1"/>
</dbReference>
<dbReference type="InterPro" id="IPR005615">
    <property type="entry name" value="Glutathione_synthase"/>
</dbReference>
<dbReference type="GO" id="GO:0043295">
    <property type="term" value="F:glutathione binding"/>
    <property type="evidence" value="ECO:0007669"/>
    <property type="project" value="TreeGrafter"/>
</dbReference>
<evidence type="ECO:0000256" key="3">
    <source>
        <dbReference type="ARBA" id="ARBA00048871"/>
    </source>
</evidence>
<dbReference type="GO" id="GO:0005829">
    <property type="term" value="C:cytosol"/>
    <property type="evidence" value="ECO:0007669"/>
    <property type="project" value="TreeGrafter"/>
</dbReference>
<feature type="domain" description="Glutathione synthase substrate-binding" evidence="4">
    <location>
        <begin position="87"/>
        <end position="179"/>
    </location>
</feature>
<evidence type="ECO:0000313" key="5">
    <source>
        <dbReference type="EMBL" id="KAG8041891.1"/>
    </source>
</evidence>
<dbReference type="Pfam" id="PF03199">
    <property type="entry name" value="GSH_synthase"/>
    <property type="match status" value="1"/>
</dbReference>
<dbReference type="PANTHER" id="PTHR11130:SF0">
    <property type="entry name" value="GLUTATHIONE SYNTHETASE"/>
    <property type="match status" value="1"/>
</dbReference>
<accession>A0A8J5QZH4</accession>
<evidence type="ECO:0000313" key="6">
    <source>
        <dbReference type="Proteomes" id="UP000729913"/>
    </source>
</evidence>
<dbReference type="GO" id="GO:0005524">
    <property type="term" value="F:ATP binding"/>
    <property type="evidence" value="ECO:0007669"/>
    <property type="project" value="InterPro"/>
</dbReference>
<name>A0A8J5QZH4_9HYME</name>
<protein>
    <recommendedName>
        <fullName evidence="1">Glutathione synthetase</fullName>
    </recommendedName>
    <alternativeName>
        <fullName evidence="2">Glutathione synthase</fullName>
    </alternativeName>
</protein>
<sequence>MKSMKLCVDVPSDYLLNSDLNIKQIECNTISSSFAGLAPVVSKLHKYVLSQLGQANKIKNIPENNSTVGFASGLTEAWKIYNNKESVILFVVEEITYNICDQRVIEHAIHDINPEIKVIRRTFNELIKQAQLRPNKELFVENHLVSVVYYRTGYESSAYTSEEVWKVRLLMERSRAIKSISNPEKFVMKPQREGGGNNIYGLNVRTSLESMKNSKIRTGYILMEYIDAPREKNYLLGPNEEKNCLQELISELGIYGIIIGDQNNIKINKKVGHVLRTKPFGEDEGGIIAGAGGLDSPYLVE</sequence>
<keyword evidence="6" id="KW-1185">Reference proteome</keyword>
<comment type="caution">
    <text evidence="5">The sequence shown here is derived from an EMBL/GenBank/DDBJ whole genome shotgun (WGS) entry which is preliminary data.</text>
</comment>
<reference evidence="5" key="1">
    <citation type="submission" date="2020-03" db="EMBL/GenBank/DDBJ databases">
        <authorList>
            <person name="Chebbi M.A."/>
            <person name="Drezen J.M."/>
        </authorList>
    </citation>
    <scope>NUCLEOTIDE SEQUENCE</scope>
    <source>
        <tissue evidence="5">Whole body</tissue>
    </source>
</reference>
<evidence type="ECO:0000256" key="1">
    <source>
        <dbReference type="ARBA" id="ARBA00020821"/>
    </source>
</evidence>
<organism evidence="5 6">
    <name type="scientific">Cotesia typhae</name>
    <dbReference type="NCBI Taxonomy" id="2053667"/>
    <lineage>
        <taxon>Eukaryota</taxon>
        <taxon>Metazoa</taxon>
        <taxon>Ecdysozoa</taxon>
        <taxon>Arthropoda</taxon>
        <taxon>Hexapoda</taxon>
        <taxon>Insecta</taxon>
        <taxon>Pterygota</taxon>
        <taxon>Neoptera</taxon>
        <taxon>Endopterygota</taxon>
        <taxon>Hymenoptera</taxon>
        <taxon>Apocrita</taxon>
        <taxon>Ichneumonoidea</taxon>
        <taxon>Braconidae</taxon>
        <taxon>Microgastrinae</taxon>
        <taxon>Cotesia</taxon>
    </lineage>
</organism>
<evidence type="ECO:0000256" key="2">
    <source>
        <dbReference type="ARBA" id="ARBA00030403"/>
    </source>
</evidence>
<evidence type="ECO:0000259" key="4">
    <source>
        <dbReference type="Pfam" id="PF03199"/>
    </source>
</evidence>
<proteinExistence type="predicted"/>
<reference evidence="5" key="2">
    <citation type="submission" date="2021-04" db="EMBL/GenBank/DDBJ databases">
        <title>Genome-wide patterns of bracovirus chromosomal integration into multiple host tissues during parasitism.</title>
        <authorList>
            <person name="Chebbi M.A.C."/>
        </authorList>
    </citation>
    <scope>NUCLEOTIDE SEQUENCE</scope>
    <source>
        <tissue evidence="5">Whole body</tissue>
    </source>
</reference>
<dbReference type="GO" id="GO:0004363">
    <property type="term" value="F:glutathione synthase activity"/>
    <property type="evidence" value="ECO:0007669"/>
    <property type="project" value="UniProtKB-EC"/>
</dbReference>
<dbReference type="Pfam" id="PF03917">
    <property type="entry name" value="GSH_synth_ATP"/>
    <property type="match status" value="1"/>
</dbReference>